<evidence type="ECO:0000313" key="3">
    <source>
        <dbReference type="Proteomes" id="UP000008311"/>
    </source>
</evidence>
<feature type="transmembrane region" description="Helical" evidence="1">
    <location>
        <begin position="313"/>
        <end position="338"/>
    </location>
</feature>
<keyword evidence="3" id="KW-1185">Reference proteome</keyword>
<accession>B9TB74</accession>
<gene>
    <name evidence="2" type="ORF">RCOM_2157080</name>
</gene>
<dbReference type="EMBL" id="EQ976258">
    <property type="protein sequence ID" value="EEF26889.1"/>
    <property type="molecule type" value="Genomic_DNA"/>
</dbReference>
<dbReference type="AlphaFoldDB" id="B9TB74"/>
<proteinExistence type="predicted"/>
<dbReference type="Proteomes" id="UP000008311">
    <property type="component" value="Unassembled WGS sequence"/>
</dbReference>
<dbReference type="PANTHER" id="PTHR34222">
    <property type="entry name" value="GAG_PRE-INTEGRS DOMAIN-CONTAINING PROTEIN"/>
    <property type="match status" value="1"/>
</dbReference>
<name>B9TB74_RICCO</name>
<evidence type="ECO:0000313" key="2">
    <source>
        <dbReference type="EMBL" id="EEF26889.1"/>
    </source>
</evidence>
<dbReference type="InParanoid" id="B9TB74"/>
<keyword evidence="1" id="KW-0472">Membrane</keyword>
<organism evidence="2 3">
    <name type="scientific">Ricinus communis</name>
    <name type="common">Castor bean</name>
    <dbReference type="NCBI Taxonomy" id="3988"/>
    <lineage>
        <taxon>Eukaryota</taxon>
        <taxon>Viridiplantae</taxon>
        <taxon>Streptophyta</taxon>
        <taxon>Embryophyta</taxon>
        <taxon>Tracheophyta</taxon>
        <taxon>Spermatophyta</taxon>
        <taxon>Magnoliopsida</taxon>
        <taxon>eudicotyledons</taxon>
        <taxon>Gunneridae</taxon>
        <taxon>Pentapetalae</taxon>
        <taxon>rosids</taxon>
        <taxon>fabids</taxon>
        <taxon>Malpighiales</taxon>
        <taxon>Euphorbiaceae</taxon>
        <taxon>Acalyphoideae</taxon>
        <taxon>Acalypheae</taxon>
        <taxon>Ricinus</taxon>
    </lineage>
</organism>
<evidence type="ECO:0000256" key="1">
    <source>
        <dbReference type="SAM" id="Phobius"/>
    </source>
</evidence>
<protein>
    <submittedName>
        <fullName evidence="2">Uncharacterized protein</fullName>
    </submittedName>
</protein>
<sequence length="339" mass="36555">MEEELCSTYSACAKKQQKARDQQRLFQFLMHLRLEFESIRGQLLHKSPLPTLDVALSELIAEEIRLRVLGSSRSAEPATVLAAFGSRSSCHKGQPFASRDSSSRHAFGQSIGCRYCHAWGHMLKDYAKKKQADLRRQQSASAAAATPSAGSNTIEMFDDVAATPTTPAVVPSAHGPSVSLAQLMQILKVSQLGGFTPSTIHATTATTALSTSADRTGISGPSWILDSGASIHASCSPLQKPLQIFTAYGSPLSVSHHGDIGRQLTDHDCTVSFYASSCSVQDRHTSALISHGRKRGGSITWTVSICLLPLLDLLAWVCLPLLLWLIYDIVGLVICLVIV</sequence>
<dbReference type="PANTHER" id="PTHR34222:SF100">
    <property type="entry name" value="CCHC-TYPE DOMAIN-CONTAINING PROTEIN"/>
    <property type="match status" value="1"/>
</dbReference>
<dbReference type="eggNOG" id="ENOG502SA43">
    <property type="taxonomic scope" value="Eukaryota"/>
</dbReference>
<reference evidence="3" key="1">
    <citation type="journal article" date="2010" name="Nat. Biotechnol.">
        <title>Draft genome sequence of the oilseed species Ricinus communis.</title>
        <authorList>
            <person name="Chan A.P."/>
            <person name="Crabtree J."/>
            <person name="Zhao Q."/>
            <person name="Lorenzi H."/>
            <person name="Orvis J."/>
            <person name="Puiu D."/>
            <person name="Melake-Berhan A."/>
            <person name="Jones K.M."/>
            <person name="Redman J."/>
            <person name="Chen G."/>
            <person name="Cahoon E.B."/>
            <person name="Gedil M."/>
            <person name="Stanke M."/>
            <person name="Haas B.J."/>
            <person name="Wortman J.R."/>
            <person name="Fraser-Liggett C.M."/>
            <person name="Ravel J."/>
            <person name="Rabinowicz P.D."/>
        </authorList>
    </citation>
    <scope>NUCLEOTIDE SEQUENCE [LARGE SCALE GENOMIC DNA]</scope>
    <source>
        <strain evidence="3">cv. Hale</strain>
    </source>
</reference>
<keyword evidence="1" id="KW-1133">Transmembrane helix</keyword>
<keyword evidence="1" id="KW-0812">Transmembrane</keyword>